<dbReference type="STRING" id="230819.A0A5C3L8C5"/>
<accession>A0A5C3L8C5</accession>
<evidence type="ECO:0000256" key="3">
    <source>
        <dbReference type="ARBA" id="ARBA00022816"/>
    </source>
</evidence>
<organism evidence="8 9">
    <name type="scientific">Coprinopsis marcescibilis</name>
    <name type="common">Agaric fungus</name>
    <name type="synonym">Psathyrella marcescibilis</name>
    <dbReference type="NCBI Taxonomy" id="230819"/>
    <lineage>
        <taxon>Eukaryota</taxon>
        <taxon>Fungi</taxon>
        <taxon>Dikarya</taxon>
        <taxon>Basidiomycota</taxon>
        <taxon>Agaricomycotina</taxon>
        <taxon>Agaricomycetes</taxon>
        <taxon>Agaricomycetidae</taxon>
        <taxon>Agaricales</taxon>
        <taxon>Agaricineae</taxon>
        <taxon>Psathyrellaceae</taxon>
        <taxon>Coprinopsis</taxon>
    </lineage>
</organism>
<proteinExistence type="predicted"/>
<evidence type="ECO:0000256" key="1">
    <source>
        <dbReference type="ARBA" id="ARBA00004567"/>
    </source>
</evidence>
<dbReference type="OrthoDB" id="341482at2759"/>
<dbReference type="GO" id="GO:0006606">
    <property type="term" value="P:protein import into nucleus"/>
    <property type="evidence" value="ECO:0007669"/>
    <property type="project" value="TreeGrafter"/>
</dbReference>
<dbReference type="Pfam" id="PF10168">
    <property type="entry name" value="Nup88"/>
    <property type="match status" value="2"/>
</dbReference>
<evidence type="ECO:0000313" key="9">
    <source>
        <dbReference type="Proteomes" id="UP000307440"/>
    </source>
</evidence>
<keyword evidence="5" id="KW-0811">Translocation</keyword>
<evidence type="ECO:0000256" key="7">
    <source>
        <dbReference type="ARBA" id="ARBA00023242"/>
    </source>
</evidence>
<evidence type="ECO:0000256" key="5">
    <source>
        <dbReference type="ARBA" id="ARBA00023010"/>
    </source>
</evidence>
<reference evidence="8 9" key="1">
    <citation type="journal article" date="2019" name="Nat. Ecol. Evol.">
        <title>Megaphylogeny resolves global patterns of mushroom evolution.</title>
        <authorList>
            <person name="Varga T."/>
            <person name="Krizsan K."/>
            <person name="Foldi C."/>
            <person name="Dima B."/>
            <person name="Sanchez-Garcia M."/>
            <person name="Sanchez-Ramirez S."/>
            <person name="Szollosi G.J."/>
            <person name="Szarkandi J.G."/>
            <person name="Papp V."/>
            <person name="Albert L."/>
            <person name="Andreopoulos W."/>
            <person name="Angelini C."/>
            <person name="Antonin V."/>
            <person name="Barry K.W."/>
            <person name="Bougher N.L."/>
            <person name="Buchanan P."/>
            <person name="Buyck B."/>
            <person name="Bense V."/>
            <person name="Catcheside P."/>
            <person name="Chovatia M."/>
            <person name="Cooper J."/>
            <person name="Damon W."/>
            <person name="Desjardin D."/>
            <person name="Finy P."/>
            <person name="Geml J."/>
            <person name="Haridas S."/>
            <person name="Hughes K."/>
            <person name="Justo A."/>
            <person name="Karasinski D."/>
            <person name="Kautmanova I."/>
            <person name="Kiss B."/>
            <person name="Kocsube S."/>
            <person name="Kotiranta H."/>
            <person name="LaButti K.M."/>
            <person name="Lechner B.E."/>
            <person name="Liimatainen K."/>
            <person name="Lipzen A."/>
            <person name="Lukacs Z."/>
            <person name="Mihaltcheva S."/>
            <person name="Morgado L.N."/>
            <person name="Niskanen T."/>
            <person name="Noordeloos M.E."/>
            <person name="Ohm R.A."/>
            <person name="Ortiz-Santana B."/>
            <person name="Ovrebo C."/>
            <person name="Racz N."/>
            <person name="Riley R."/>
            <person name="Savchenko A."/>
            <person name="Shiryaev A."/>
            <person name="Soop K."/>
            <person name="Spirin V."/>
            <person name="Szebenyi C."/>
            <person name="Tomsovsky M."/>
            <person name="Tulloss R.E."/>
            <person name="Uehling J."/>
            <person name="Grigoriev I.V."/>
            <person name="Vagvolgyi C."/>
            <person name="Papp T."/>
            <person name="Martin F.M."/>
            <person name="Miettinen O."/>
            <person name="Hibbett D.S."/>
            <person name="Nagy L.G."/>
        </authorList>
    </citation>
    <scope>NUCLEOTIDE SEQUENCE [LARGE SCALE GENOMIC DNA]</scope>
    <source>
        <strain evidence="8 9">CBS 121175</strain>
    </source>
</reference>
<keyword evidence="7" id="KW-0539">Nucleus</keyword>
<keyword evidence="6" id="KW-0906">Nuclear pore complex</keyword>
<evidence type="ECO:0000313" key="8">
    <source>
        <dbReference type="EMBL" id="TFK29279.1"/>
    </source>
</evidence>
<keyword evidence="3" id="KW-0509">mRNA transport</keyword>
<dbReference type="InterPro" id="IPR019321">
    <property type="entry name" value="Nucleoporin_Nup88"/>
</dbReference>
<gene>
    <name evidence="8" type="ORF">FA15DRAFT_632177</name>
</gene>
<keyword evidence="4" id="KW-0653">Protein transport</keyword>
<evidence type="ECO:0000256" key="4">
    <source>
        <dbReference type="ARBA" id="ARBA00022927"/>
    </source>
</evidence>
<protein>
    <recommendedName>
        <fullName evidence="10">Nucleoporin Nup82</fullName>
    </recommendedName>
</protein>
<dbReference type="EMBL" id="ML210150">
    <property type="protein sequence ID" value="TFK29279.1"/>
    <property type="molecule type" value="Genomic_DNA"/>
</dbReference>
<dbReference type="GO" id="GO:0005643">
    <property type="term" value="C:nuclear pore"/>
    <property type="evidence" value="ECO:0007669"/>
    <property type="project" value="UniProtKB-SubCell"/>
</dbReference>
<evidence type="ECO:0000256" key="2">
    <source>
        <dbReference type="ARBA" id="ARBA00022448"/>
    </source>
</evidence>
<name>A0A5C3L8C5_COPMA</name>
<dbReference type="GO" id="GO:0000055">
    <property type="term" value="P:ribosomal large subunit export from nucleus"/>
    <property type="evidence" value="ECO:0007669"/>
    <property type="project" value="InterPro"/>
</dbReference>
<evidence type="ECO:0008006" key="10">
    <source>
        <dbReference type="Google" id="ProtNLM"/>
    </source>
</evidence>
<comment type="subcellular location">
    <subcellularLocation>
        <location evidence="1">Nucleus</location>
        <location evidence="1">Nuclear pore complex</location>
    </subcellularLocation>
</comment>
<dbReference type="PANTHER" id="PTHR13257:SF0">
    <property type="entry name" value="NUCLEAR PORE COMPLEX PROTEIN NUP88"/>
    <property type="match status" value="1"/>
</dbReference>
<dbReference type="SUPFAM" id="SSF82171">
    <property type="entry name" value="DPP6 N-terminal domain-like"/>
    <property type="match status" value="1"/>
</dbReference>
<dbReference type="PANTHER" id="PTHR13257">
    <property type="entry name" value="NUCLEOPORIN NUP84-RELATED"/>
    <property type="match status" value="1"/>
</dbReference>
<dbReference type="Proteomes" id="UP000307440">
    <property type="component" value="Unassembled WGS sequence"/>
</dbReference>
<evidence type="ECO:0000256" key="6">
    <source>
        <dbReference type="ARBA" id="ARBA00023132"/>
    </source>
</evidence>
<sequence>MDSDEAWGPLLNDHPIFALKGNNTFDDSHKSQLELSTNTLSKFTTVDPKRDDATPSGRRQVMALRDADLVVAAGKELRITSLGDVKLGKSTRKTYKVLHTPNVDFEIHQIVLNPNGKLLAAVGAFRVAVVVMPRPGYNRLVSDSIDCKAVKVGQYYHGSEDSAPIAKVDWHPWGEAGSTLLVMTTDGRLREYDISFDAEEPQQTLSFVPQRKANAFAADDDSEREVTSFTLGKGKADWGPLTIYALMKSGDVYAICPYLPHNTVIPSSYVHSLECFISAKQEFIAQGDAPSHISTLYDYQRKYVNALTKQLPPGTVFPAASRPVSVHPPKTISSAVTRQGPFLLQPSPRILEGSEGGDATDIIYLEFGTDAEENEREGKETDHLGVIFVTYQDGKIDLLLDVDKVEARWDAKQLKRPNEFPMLAVYETIDLGLFTSLKQLSAKPGESPAVDLLRGNHPVIIPDPIHDSIVYVYHAFGVHTLNVSPVLENLAQALRIDDDDAESSLQATLAQSAQTVVQPILTTFSVDRRCSNPVISVAVPNDVYLTYSIFILTSVMRLTVFPLSLESETPPPKNTLPLQITYSAASTSAPSDSNRWLVAGEGPPSYVSLLSETQYKVPPILKPSGLPPIPKLSLPSPSSQFMLTPDTLRYIGKTIEQITGQIHELYIAQCAAEVRATLQKQELGRQTEKCREIQGTLTKLKQNATSTTETRLKEVEETQKSSMKRLDKLLQRLMERASPELSEQENKWFEELKRLKAETLGQGRYDEGSLSSRVKALERDYTRLLPSLKTLMEKEQQRNEKTKELNSSLGFTQAFEYGKRSNEDGKRITKLEGELNRLANKLDVHLPRPANS</sequence>
<dbReference type="GO" id="GO:0006406">
    <property type="term" value="P:mRNA export from nucleus"/>
    <property type="evidence" value="ECO:0007669"/>
    <property type="project" value="TreeGrafter"/>
</dbReference>
<keyword evidence="9" id="KW-1185">Reference proteome</keyword>
<dbReference type="GO" id="GO:0017056">
    <property type="term" value="F:structural constituent of nuclear pore"/>
    <property type="evidence" value="ECO:0007669"/>
    <property type="project" value="InterPro"/>
</dbReference>
<keyword evidence="2" id="KW-0813">Transport</keyword>
<dbReference type="AlphaFoldDB" id="A0A5C3L8C5"/>
<dbReference type="GO" id="GO:0000056">
    <property type="term" value="P:ribosomal small subunit export from nucleus"/>
    <property type="evidence" value="ECO:0007669"/>
    <property type="project" value="InterPro"/>
</dbReference>
<dbReference type="InterPro" id="IPR037700">
    <property type="entry name" value="NUP88/NUP82"/>
</dbReference>